<dbReference type="EMBL" id="UINC01001150">
    <property type="protein sequence ID" value="SUZ72414.1"/>
    <property type="molecule type" value="Genomic_DNA"/>
</dbReference>
<reference evidence="1" key="1">
    <citation type="submission" date="2018-05" db="EMBL/GenBank/DDBJ databases">
        <authorList>
            <person name="Lanie J.A."/>
            <person name="Ng W.-L."/>
            <person name="Kazmierczak K.M."/>
            <person name="Andrzejewski T.M."/>
            <person name="Davidsen T.M."/>
            <person name="Wayne K.J."/>
            <person name="Tettelin H."/>
            <person name="Glass J.I."/>
            <person name="Rusch D."/>
            <person name="Podicherti R."/>
            <person name="Tsui H.-C.T."/>
            <person name="Winkler M.E."/>
        </authorList>
    </citation>
    <scope>NUCLEOTIDE SEQUENCE</scope>
</reference>
<dbReference type="Pfam" id="PF06999">
    <property type="entry name" value="Suc_Fer-like"/>
    <property type="match status" value="1"/>
</dbReference>
<accession>A0A381Q0M2</accession>
<sequence length="316" mass="34125">MSTELSEDALRLLPSSEEAPKCSSYSRLINADPCGTALAVEALILIETPLPWPKPVFDHPLLKGFSSTVATSLGLTRVLAMVPRDEDPGIGIFVYQRDEVGVKSWTFRPQGPSDLAQFASNIRTVTPDQLATTPGSLDPPELAVLICTQGSHDICCGSEGTKLADELEERAPGLHVLRISHTGGHRFAPTAMTLPDGRMWAHLDADTTLSILELTGEPSRLGSQCRGWWGAPSGPGQVAERAVFEQLGWELDILPRDITVSPSEDGWTVSLSVALQEWSVEVRRGREIPTIACRSDGGLPAKPNHEYTVAKIHPPG</sequence>
<dbReference type="Gene3D" id="3.40.30.10">
    <property type="entry name" value="Glutaredoxin"/>
    <property type="match status" value="1"/>
</dbReference>
<name>A0A381Q0M2_9ZZZZ</name>
<protein>
    <recommendedName>
        <fullName evidence="2">Sucrase ferredoxin</fullName>
    </recommendedName>
</protein>
<dbReference type="SUPFAM" id="SSF52833">
    <property type="entry name" value="Thioredoxin-like"/>
    <property type="match status" value="1"/>
</dbReference>
<gene>
    <name evidence="1" type="ORF">METZ01_LOCUS25268</name>
</gene>
<proteinExistence type="predicted"/>
<organism evidence="1">
    <name type="scientific">marine metagenome</name>
    <dbReference type="NCBI Taxonomy" id="408172"/>
    <lineage>
        <taxon>unclassified sequences</taxon>
        <taxon>metagenomes</taxon>
        <taxon>ecological metagenomes</taxon>
    </lineage>
</organism>
<dbReference type="InterPro" id="IPR036249">
    <property type="entry name" value="Thioredoxin-like_sf"/>
</dbReference>
<evidence type="ECO:0008006" key="2">
    <source>
        <dbReference type="Google" id="ProtNLM"/>
    </source>
</evidence>
<dbReference type="InterPro" id="IPR009737">
    <property type="entry name" value="Aim32/Apd1-like"/>
</dbReference>
<evidence type="ECO:0000313" key="1">
    <source>
        <dbReference type="EMBL" id="SUZ72414.1"/>
    </source>
</evidence>
<dbReference type="AlphaFoldDB" id="A0A381Q0M2"/>